<keyword evidence="1" id="KW-1133">Transmembrane helix</keyword>
<accession>A0A174YWR2</accession>
<keyword evidence="1" id="KW-0812">Transmembrane</keyword>
<organism evidence="2 4">
    <name type="scientific">Lachnospira eligens</name>
    <dbReference type="NCBI Taxonomy" id="39485"/>
    <lineage>
        <taxon>Bacteria</taxon>
        <taxon>Bacillati</taxon>
        <taxon>Bacillota</taxon>
        <taxon>Clostridia</taxon>
        <taxon>Lachnospirales</taxon>
        <taxon>Lachnospiraceae</taxon>
        <taxon>Lachnospira</taxon>
    </lineage>
</organism>
<evidence type="ECO:0000313" key="4">
    <source>
        <dbReference type="Proteomes" id="UP000095621"/>
    </source>
</evidence>
<evidence type="ECO:0000313" key="2">
    <source>
        <dbReference type="EMBL" id="CUQ76388.1"/>
    </source>
</evidence>
<reference evidence="2 4" key="1">
    <citation type="submission" date="2015-09" db="EMBL/GenBank/DDBJ databases">
        <authorList>
            <consortium name="Pathogen Informatics"/>
        </authorList>
    </citation>
    <scope>NUCLEOTIDE SEQUENCE [LARGE SCALE GENOMIC DNA]</scope>
    <source>
        <strain evidence="2 4">2789STDY5834875</strain>
    </source>
</reference>
<dbReference type="EMBL" id="WKRD01000007">
    <property type="protein sequence ID" value="MSC57885.1"/>
    <property type="molecule type" value="Genomic_DNA"/>
</dbReference>
<sequence length="275" mass="31743">MRCFINVFKADLKRFWNIAWKLYIAFAVYSLMQALIFFANMNKSINKGRIAAVSLGDSLMDFFKGAKEFYPERNLAMDIPVLEIFVLLFLLFIVAYYINSDRSALSRSIMIASRSPVYWWVSKYIIAVLAALVYMVLIIVTFAVSGFAVLGNKFSLRMHFTARENIKLILGSEDISCNTNVVLLMVLCTLSLITACIIILLVSYVFNSIFGFIINLLLFIFSICYMKWFGFYNYMMMYRIPHVYDRWYLGALLMLGIDVGIMAAGIIYSRKRDFL</sequence>
<feature type="transmembrane region" description="Helical" evidence="1">
    <location>
        <begin position="181"/>
        <end position="206"/>
    </location>
</feature>
<reference evidence="3 5" key="2">
    <citation type="journal article" date="2019" name="Nat. Med.">
        <title>A library of human gut bacterial isolates paired with longitudinal multiomics data enables mechanistic microbiome research.</title>
        <authorList>
            <person name="Poyet M."/>
            <person name="Groussin M."/>
            <person name="Gibbons S.M."/>
            <person name="Avila-Pacheco J."/>
            <person name="Jiang X."/>
            <person name="Kearney S.M."/>
            <person name="Perrotta A.R."/>
            <person name="Berdy B."/>
            <person name="Zhao S."/>
            <person name="Lieberman T.D."/>
            <person name="Swanson P.K."/>
            <person name="Smith M."/>
            <person name="Roesemann S."/>
            <person name="Alexander J.E."/>
            <person name="Rich S.A."/>
            <person name="Livny J."/>
            <person name="Vlamakis H."/>
            <person name="Clish C."/>
            <person name="Bullock K."/>
            <person name="Deik A."/>
            <person name="Scott J."/>
            <person name="Pierce K.A."/>
            <person name="Xavier R.J."/>
            <person name="Alm E.J."/>
        </authorList>
    </citation>
    <scope>NUCLEOTIDE SEQUENCE [LARGE SCALE GENOMIC DNA]</scope>
    <source>
        <strain evidence="3 5">BIOML-A1</strain>
    </source>
</reference>
<name>A0A174YWR2_9FIRM</name>
<feature type="transmembrane region" description="Helical" evidence="1">
    <location>
        <begin position="212"/>
        <end position="235"/>
    </location>
</feature>
<feature type="transmembrane region" description="Helical" evidence="1">
    <location>
        <begin position="124"/>
        <end position="150"/>
    </location>
</feature>
<dbReference type="EMBL" id="CZBU01000002">
    <property type="protein sequence ID" value="CUQ76388.1"/>
    <property type="molecule type" value="Genomic_DNA"/>
</dbReference>
<feature type="transmembrane region" description="Helical" evidence="1">
    <location>
        <begin position="247"/>
        <end position="268"/>
    </location>
</feature>
<dbReference type="OrthoDB" id="3194859at2"/>
<protein>
    <submittedName>
        <fullName evidence="2">ABC-2 family transporter protein</fullName>
    </submittedName>
</protein>
<proteinExistence type="predicted"/>
<dbReference type="RefSeq" id="WP_022097534.1">
    <property type="nucleotide sequence ID" value="NZ_CZBU01000002.1"/>
</dbReference>
<evidence type="ECO:0000313" key="5">
    <source>
        <dbReference type="Proteomes" id="UP000481964"/>
    </source>
</evidence>
<evidence type="ECO:0000313" key="3">
    <source>
        <dbReference type="EMBL" id="MSC57885.1"/>
    </source>
</evidence>
<dbReference type="Proteomes" id="UP000481964">
    <property type="component" value="Unassembled WGS sequence"/>
</dbReference>
<dbReference type="Proteomes" id="UP000095621">
    <property type="component" value="Unassembled WGS sequence"/>
</dbReference>
<gene>
    <name evidence="2" type="ORF">ERS852490_01028</name>
    <name evidence="3" type="ORF">GKE48_10605</name>
</gene>
<dbReference type="AlphaFoldDB" id="A0A174YWR2"/>
<feature type="transmembrane region" description="Helical" evidence="1">
    <location>
        <begin position="79"/>
        <end position="98"/>
    </location>
</feature>
<feature type="transmembrane region" description="Helical" evidence="1">
    <location>
        <begin position="20"/>
        <end position="39"/>
    </location>
</feature>
<keyword evidence="1" id="KW-0472">Membrane</keyword>
<evidence type="ECO:0000256" key="1">
    <source>
        <dbReference type="SAM" id="Phobius"/>
    </source>
</evidence>